<evidence type="ECO:0008006" key="5">
    <source>
        <dbReference type="Google" id="ProtNLM"/>
    </source>
</evidence>
<protein>
    <recommendedName>
        <fullName evidence="5">Glycosyltransferase RgtA/B/C/D-like domain-containing protein</fullName>
    </recommendedName>
</protein>
<name>B4D556_9BACT</name>
<dbReference type="InParanoid" id="B4D556"/>
<accession>B4D556</accession>
<feature type="transmembrane region" description="Helical" evidence="2">
    <location>
        <begin position="191"/>
        <end position="207"/>
    </location>
</feature>
<feature type="transmembrane region" description="Helical" evidence="2">
    <location>
        <begin position="119"/>
        <end position="136"/>
    </location>
</feature>
<evidence type="ECO:0000313" key="4">
    <source>
        <dbReference type="Proteomes" id="UP000005824"/>
    </source>
</evidence>
<feature type="transmembrane region" description="Helical" evidence="2">
    <location>
        <begin position="465"/>
        <end position="482"/>
    </location>
</feature>
<dbReference type="STRING" id="497964.CfE428DRAFT_4045"/>
<feature type="transmembrane region" description="Helical" evidence="2">
    <location>
        <begin position="143"/>
        <end position="161"/>
    </location>
</feature>
<keyword evidence="4" id="KW-1185">Reference proteome</keyword>
<dbReference type="AlphaFoldDB" id="B4D556"/>
<comment type="caution">
    <text evidence="3">The sequence shown here is derived from an EMBL/GenBank/DDBJ whole genome shotgun (WGS) entry which is preliminary data.</text>
</comment>
<feature type="transmembrane region" description="Helical" evidence="2">
    <location>
        <begin position="514"/>
        <end position="532"/>
    </location>
</feature>
<keyword evidence="2" id="KW-0472">Membrane</keyword>
<feature type="transmembrane region" description="Helical" evidence="2">
    <location>
        <begin position="488"/>
        <end position="507"/>
    </location>
</feature>
<keyword evidence="2" id="KW-1133">Transmembrane helix</keyword>
<reference evidence="3 4" key="1">
    <citation type="journal article" date="2011" name="J. Bacteriol.">
        <title>Genome sequence of Chthoniobacter flavus Ellin428, an aerobic heterotrophic soil bacterium.</title>
        <authorList>
            <person name="Kant R."/>
            <person name="van Passel M.W."/>
            <person name="Palva A."/>
            <person name="Lucas S."/>
            <person name="Lapidus A."/>
            <person name="Glavina Del Rio T."/>
            <person name="Dalin E."/>
            <person name="Tice H."/>
            <person name="Bruce D."/>
            <person name="Goodwin L."/>
            <person name="Pitluck S."/>
            <person name="Larimer F.W."/>
            <person name="Land M.L."/>
            <person name="Hauser L."/>
            <person name="Sangwan P."/>
            <person name="de Vos W.M."/>
            <person name="Janssen P.H."/>
            <person name="Smidt H."/>
        </authorList>
    </citation>
    <scope>NUCLEOTIDE SEQUENCE [LARGE SCALE GENOMIC DNA]</scope>
    <source>
        <strain evidence="3 4">Ellin428</strain>
    </source>
</reference>
<keyword evidence="2" id="KW-0812">Transmembrane</keyword>
<organism evidence="3 4">
    <name type="scientific">Chthoniobacter flavus Ellin428</name>
    <dbReference type="NCBI Taxonomy" id="497964"/>
    <lineage>
        <taxon>Bacteria</taxon>
        <taxon>Pseudomonadati</taxon>
        <taxon>Verrucomicrobiota</taxon>
        <taxon>Spartobacteria</taxon>
        <taxon>Chthoniobacterales</taxon>
        <taxon>Chthoniobacteraceae</taxon>
        <taxon>Chthoniobacter</taxon>
    </lineage>
</organism>
<sequence length="550" mass="63382">MEPPVSSPVADGGLETPAPSAAVSASTDVSWKQTFREVLRWCLPALLIGFAIRAAVMWCMPNGYVQYDSSDYLVTTQRIIEDHHFYIHHKRSYLTPVLFSAAFLLPAPATVTIAVAQHVMGLIAILIVGALVRFWFRFWRVAIIPVTILFGANPFIIWYEHTIMGEAQFLFFTLVMLLAGTLLARRPTLGRLAWFMVSLVLVFGTRLESKTFLLFAGLLTFLVFWKQWWRMAVAVAAVVITFQVAFHVGGDRDVSSLVYASLIRFAPTESATEPGIMPRILPIRQKARARSVEFPTQLVRVSKDINTAVGNYVAERFQGRKKQAPEEARIVRGLCLETLKAEPVKTLMEPWIKFRLAVDAWSAYCWDKRSLWENQREALTMKDWMTTVLGHGLTGRPITLEQIPDWLKEHYRSSKVAWFTRYQKNWNKYLIHFRMPDRHLDQKRWVHDFYGGVGDWRHTLPGVPFFYILGFLGMFAAILRPSQLRPFHFAWVLTVLGGLYVSCMVGVTNGRFRFVYEPFFLLYFFFLFDYAADLWKGWRDRRVTSRACST</sequence>
<feature type="transmembrane region" description="Helical" evidence="2">
    <location>
        <begin position="167"/>
        <end position="184"/>
    </location>
</feature>
<evidence type="ECO:0000256" key="1">
    <source>
        <dbReference type="SAM" id="MobiDB-lite"/>
    </source>
</evidence>
<dbReference type="EMBL" id="ABVL01000013">
    <property type="protein sequence ID" value="EDY18261.1"/>
    <property type="molecule type" value="Genomic_DNA"/>
</dbReference>
<feature type="transmembrane region" description="Helical" evidence="2">
    <location>
        <begin position="227"/>
        <end position="246"/>
    </location>
</feature>
<feature type="transmembrane region" description="Helical" evidence="2">
    <location>
        <begin position="38"/>
        <end position="60"/>
    </location>
</feature>
<feature type="region of interest" description="Disordered" evidence="1">
    <location>
        <begin position="1"/>
        <end position="21"/>
    </location>
</feature>
<evidence type="ECO:0000313" key="3">
    <source>
        <dbReference type="EMBL" id="EDY18261.1"/>
    </source>
</evidence>
<proteinExistence type="predicted"/>
<dbReference type="Proteomes" id="UP000005824">
    <property type="component" value="Unassembled WGS sequence"/>
</dbReference>
<gene>
    <name evidence="3" type="ORF">CfE428DRAFT_4045</name>
</gene>
<evidence type="ECO:0000256" key="2">
    <source>
        <dbReference type="SAM" id="Phobius"/>
    </source>
</evidence>